<evidence type="ECO:0000256" key="1">
    <source>
        <dbReference type="SAM" id="Phobius"/>
    </source>
</evidence>
<dbReference type="Proteomes" id="UP001595766">
    <property type="component" value="Unassembled WGS sequence"/>
</dbReference>
<dbReference type="RefSeq" id="WP_241296685.1">
    <property type="nucleotide sequence ID" value="NZ_JAKZGR010000015.1"/>
</dbReference>
<feature type="transmembrane region" description="Helical" evidence="1">
    <location>
        <begin position="27"/>
        <end position="48"/>
    </location>
</feature>
<keyword evidence="1" id="KW-1133">Transmembrane helix</keyword>
<dbReference type="InterPro" id="IPR000326">
    <property type="entry name" value="PAP2/HPO"/>
</dbReference>
<dbReference type="EMBL" id="JBHSAV010000043">
    <property type="protein sequence ID" value="MFC3976530.1"/>
    <property type="molecule type" value="Genomic_DNA"/>
</dbReference>
<keyword evidence="1" id="KW-0812">Transmembrane</keyword>
<dbReference type="SUPFAM" id="SSF48317">
    <property type="entry name" value="Acid phosphatase/Vanadium-dependent haloperoxidase"/>
    <property type="match status" value="1"/>
</dbReference>
<dbReference type="InterPro" id="IPR036938">
    <property type="entry name" value="PAP2/HPO_sf"/>
</dbReference>
<comment type="caution">
    <text evidence="3">The sequence shown here is derived from an EMBL/GenBank/DDBJ whole genome shotgun (WGS) entry which is preliminary data.</text>
</comment>
<dbReference type="Pfam" id="PF01569">
    <property type="entry name" value="PAP2"/>
    <property type="match status" value="1"/>
</dbReference>
<keyword evidence="1" id="KW-0472">Membrane</keyword>
<evidence type="ECO:0000259" key="2">
    <source>
        <dbReference type="SMART" id="SM00014"/>
    </source>
</evidence>
<keyword evidence="4" id="KW-1185">Reference proteome</keyword>
<accession>A0ABV8EKV5</accession>
<feature type="transmembrane region" description="Helical" evidence="1">
    <location>
        <begin position="55"/>
        <end position="74"/>
    </location>
</feature>
<reference evidence="4" key="1">
    <citation type="journal article" date="2019" name="Int. J. Syst. Evol. Microbiol.">
        <title>The Global Catalogue of Microorganisms (GCM) 10K type strain sequencing project: providing services to taxonomists for standard genome sequencing and annotation.</title>
        <authorList>
            <consortium name="The Broad Institute Genomics Platform"/>
            <consortium name="The Broad Institute Genome Sequencing Center for Infectious Disease"/>
            <person name="Wu L."/>
            <person name="Ma J."/>
        </authorList>
    </citation>
    <scope>NUCLEOTIDE SEQUENCE [LARGE SCALE GENOMIC DNA]</scope>
    <source>
        <strain evidence="4">CECT 8551</strain>
    </source>
</reference>
<dbReference type="PANTHER" id="PTHR14969">
    <property type="entry name" value="SPHINGOSINE-1-PHOSPHATE PHOSPHOHYDROLASE"/>
    <property type="match status" value="1"/>
</dbReference>
<dbReference type="PANTHER" id="PTHR14969:SF13">
    <property type="entry name" value="AT30094P"/>
    <property type="match status" value="1"/>
</dbReference>
<evidence type="ECO:0000313" key="4">
    <source>
        <dbReference type="Proteomes" id="UP001595766"/>
    </source>
</evidence>
<name>A0ABV8EKV5_9BACT</name>
<dbReference type="Gene3D" id="1.20.144.10">
    <property type="entry name" value="Phosphatidic acid phosphatase type 2/haloperoxidase"/>
    <property type="match status" value="2"/>
</dbReference>
<feature type="transmembrane region" description="Helical" evidence="1">
    <location>
        <begin position="138"/>
        <end position="154"/>
    </location>
</feature>
<dbReference type="SMART" id="SM00014">
    <property type="entry name" value="acidPPc"/>
    <property type="match status" value="1"/>
</dbReference>
<feature type="domain" description="Phosphatidic acid phosphatase type 2/haloperoxidase" evidence="2">
    <location>
        <begin position="59"/>
        <end position="175"/>
    </location>
</feature>
<protein>
    <submittedName>
        <fullName evidence="3">Phosphatase PAP2 family protein</fullName>
    </submittedName>
</protein>
<sequence length="194" mass="22594">MLETIKNWDESLFIYLNSFHDDFFDPIIFQLTHTWPWIPLYILLLILILKTHGRASWWVLISLALTILIADQFTSGFMKPFFERLRPCHDPKWEGIVHNFGRCGGQFGFASSHASNSFAIATFMMLSVGKKYPKIKWLLLWAFFFSYTRVYLGVHYPADIIVGGLVGILSAWLAYHAIHTVYLQYIVHEKDQDS</sequence>
<gene>
    <name evidence="3" type="ORF">ACFOUP_09105</name>
</gene>
<feature type="transmembrane region" description="Helical" evidence="1">
    <location>
        <begin position="160"/>
        <end position="178"/>
    </location>
</feature>
<proteinExistence type="predicted"/>
<organism evidence="3 4">
    <name type="scientific">Belliella kenyensis</name>
    <dbReference type="NCBI Taxonomy" id="1472724"/>
    <lineage>
        <taxon>Bacteria</taxon>
        <taxon>Pseudomonadati</taxon>
        <taxon>Bacteroidota</taxon>
        <taxon>Cytophagia</taxon>
        <taxon>Cytophagales</taxon>
        <taxon>Cyclobacteriaceae</taxon>
        <taxon>Belliella</taxon>
    </lineage>
</organism>
<evidence type="ECO:0000313" key="3">
    <source>
        <dbReference type="EMBL" id="MFC3976530.1"/>
    </source>
</evidence>